<gene>
    <name evidence="1" type="ordered locus">PH1837</name>
</gene>
<dbReference type="PIR" id="F71195">
    <property type="entry name" value="F71195"/>
</dbReference>
<dbReference type="Proteomes" id="UP000000752">
    <property type="component" value="Chromosome"/>
</dbReference>
<proteinExistence type="predicted"/>
<dbReference type="EnsemblBacteria" id="BAA30957">
    <property type="protein sequence ID" value="BAA30957"/>
    <property type="gene ID" value="BAA30957"/>
</dbReference>
<dbReference type="EMBL" id="BA000001">
    <property type="protein sequence ID" value="BAA30957.1"/>
    <property type="molecule type" value="Genomic_DNA"/>
</dbReference>
<sequence>MKRMKKVLMALFLLPFILLLLIGDQEVPQKRSTISEPTDWGKFVAPMMGYVYGTPEKDETLYVMIYWCYPKKYVNGSLAIGLSSLMEIFSSASYNGRHVPVFYRGYLGLAVPINVSRFPVLLDAKYIDATVSVHLMRNYNESIVKVYMGNWTLETGKLPKMMPNITSYTLESIEFTRNWIVTYKFGLYNPYNVTIKFLNISFELPGIKVLNITVYNASTFYGVNETTKVNDFSIPPGESRYFVITLLNDPEVNFFLRPKIEYLVGSEKYIMPGPPFQLTYLKKECWVNMKKN</sequence>
<reference evidence="1 2" key="1">
    <citation type="journal article" date="1998" name="DNA Res.">
        <title>Complete sequence and gene organization of the genome of a hyper-thermophilic archaebacterium, Pyrococcus horikoshii OT3.</title>
        <authorList>
            <person name="Kawarabayasi Y."/>
            <person name="Sawada M."/>
            <person name="Horikawa H."/>
            <person name="Haikawa Y."/>
            <person name="Hino Y."/>
            <person name="Yamamoto S."/>
            <person name="Sekine M."/>
            <person name="Baba S."/>
            <person name="Kosugi H."/>
            <person name="Hosoyama A."/>
            <person name="Nagai Y."/>
            <person name="Sakai M."/>
            <person name="Ogura K."/>
            <person name="Otuka R."/>
            <person name="Nakazawa H."/>
            <person name="Takamiya M."/>
            <person name="Ohfuku Y."/>
            <person name="Funahashi T."/>
            <person name="Tanaka T."/>
            <person name="Kudoh Y."/>
            <person name="Yamazaki J."/>
            <person name="Kushida N."/>
            <person name="Oguchi A."/>
            <person name="Aoki K."/>
            <person name="Nakamura Y."/>
            <person name="Robb T.F."/>
            <person name="Horikoshi K."/>
            <person name="Masuchi Y."/>
            <person name="Shizuya H."/>
            <person name="Kikuchi H."/>
        </authorList>
    </citation>
    <scope>NUCLEOTIDE SEQUENCE [LARGE SCALE GENOMIC DNA]</scope>
    <source>
        <strain evidence="2">ATCC 700860 / DSM 12428 / JCM 9974 / NBRC 100139 / OT-3</strain>
    </source>
</reference>
<dbReference type="eggNOG" id="arCOG07127">
    <property type="taxonomic scope" value="Archaea"/>
</dbReference>
<accession>O59519</accession>
<dbReference type="STRING" id="70601.gene:9378840"/>
<evidence type="ECO:0000313" key="1">
    <source>
        <dbReference type="EMBL" id="BAA30957.1"/>
    </source>
</evidence>
<organism evidence="1 2">
    <name type="scientific">Pyrococcus horikoshii (strain ATCC 700860 / DSM 12428 / JCM 9974 / NBRC 100139 / OT-3)</name>
    <dbReference type="NCBI Taxonomy" id="70601"/>
    <lineage>
        <taxon>Archaea</taxon>
        <taxon>Methanobacteriati</taxon>
        <taxon>Methanobacteriota</taxon>
        <taxon>Thermococci</taxon>
        <taxon>Thermococcales</taxon>
        <taxon>Thermococcaceae</taxon>
        <taxon>Pyrococcus</taxon>
    </lineage>
</organism>
<name>O59519_PYRHO</name>
<evidence type="ECO:0000313" key="2">
    <source>
        <dbReference type="Proteomes" id="UP000000752"/>
    </source>
</evidence>
<dbReference type="KEGG" id="pho:PH1837"/>
<dbReference type="AlphaFoldDB" id="O59519"/>
<protein>
    <submittedName>
        <fullName evidence="1">Uncharacterized protein</fullName>
    </submittedName>
</protein>
<keyword evidence="2" id="KW-1185">Reference proteome</keyword>